<feature type="transmembrane region" description="Helical" evidence="2">
    <location>
        <begin position="92"/>
        <end position="112"/>
    </location>
</feature>
<feature type="transmembrane region" description="Helical" evidence="2">
    <location>
        <begin position="119"/>
        <end position="137"/>
    </location>
</feature>
<feature type="region of interest" description="Disordered" evidence="1">
    <location>
        <begin position="1"/>
        <end position="26"/>
    </location>
</feature>
<keyword evidence="2" id="KW-1133">Transmembrane helix</keyword>
<feature type="transmembrane region" description="Helical" evidence="2">
    <location>
        <begin position="62"/>
        <end position="80"/>
    </location>
</feature>
<dbReference type="RefSeq" id="WP_055534024.1">
    <property type="nucleotide sequence ID" value="NZ_CP023695.1"/>
</dbReference>
<dbReference type="KEGG" id="salw:CP975_18265"/>
<accession>A0A5J6HL49</accession>
<keyword evidence="2" id="KW-0472">Membrane</keyword>
<keyword evidence="4" id="KW-1185">Reference proteome</keyword>
<evidence type="ECO:0000256" key="1">
    <source>
        <dbReference type="SAM" id="MobiDB-lite"/>
    </source>
</evidence>
<dbReference type="AlphaFoldDB" id="A0A5J6HL49"/>
<keyword evidence="2" id="KW-0812">Transmembrane</keyword>
<evidence type="ECO:0000313" key="4">
    <source>
        <dbReference type="Proteomes" id="UP000326553"/>
    </source>
</evidence>
<sequence>MAHAAPVHSRRSRHSGPATPRSGAASTPAARWAGLALLMGVVYGLWACAIRRDGGPITTGNVLFGVVTGLLFAALMLAVHRVAPTLPRELRALSWAAFAGVAFGFLYSLAGASVLRSTVMALLIAGGVFAVTFYRYYTTE</sequence>
<name>A0A5J6HL49_STRAD</name>
<organism evidence="3 4">
    <name type="scientific">Streptomyces alboniger</name>
    <dbReference type="NCBI Taxonomy" id="132473"/>
    <lineage>
        <taxon>Bacteria</taxon>
        <taxon>Bacillati</taxon>
        <taxon>Actinomycetota</taxon>
        <taxon>Actinomycetes</taxon>
        <taxon>Kitasatosporales</taxon>
        <taxon>Streptomycetaceae</taxon>
        <taxon>Streptomyces</taxon>
        <taxon>Streptomyces aurantiacus group</taxon>
    </lineage>
</organism>
<evidence type="ECO:0000256" key="2">
    <source>
        <dbReference type="SAM" id="Phobius"/>
    </source>
</evidence>
<feature type="transmembrane region" description="Helical" evidence="2">
    <location>
        <begin position="29"/>
        <end position="50"/>
    </location>
</feature>
<evidence type="ECO:0000313" key="3">
    <source>
        <dbReference type="EMBL" id="QEV19183.1"/>
    </source>
</evidence>
<gene>
    <name evidence="3" type="ORF">CP975_18265</name>
</gene>
<protein>
    <submittedName>
        <fullName evidence="3">Uncharacterized protein</fullName>
    </submittedName>
</protein>
<reference evidence="3 4" key="1">
    <citation type="submission" date="2017-09" db="EMBL/GenBank/DDBJ databases">
        <authorList>
            <person name="Lee N."/>
            <person name="Cho B.-K."/>
        </authorList>
    </citation>
    <scope>NUCLEOTIDE SEQUENCE [LARGE SCALE GENOMIC DNA]</scope>
    <source>
        <strain evidence="3 4">ATCC 12461</strain>
    </source>
</reference>
<dbReference type="EMBL" id="CP023695">
    <property type="protein sequence ID" value="QEV19183.1"/>
    <property type="molecule type" value="Genomic_DNA"/>
</dbReference>
<dbReference type="Proteomes" id="UP000326553">
    <property type="component" value="Chromosome"/>
</dbReference>
<dbReference type="OrthoDB" id="4233344at2"/>
<proteinExistence type="predicted"/>